<gene>
    <name evidence="1" type="ORF">MSG28_003288</name>
</gene>
<name>A0ACC0KE05_CHOFU</name>
<proteinExistence type="predicted"/>
<accession>A0ACC0KE05</accession>
<evidence type="ECO:0000313" key="1">
    <source>
        <dbReference type="EMBL" id="KAI8434771.1"/>
    </source>
</evidence>
<sequence>MSFAVKENIVRKPAQPTKQFNETKNELEDLMADIKKTANKVRGKLKHIEQNIEQEEHSNKSSADLRIRKTQHSTLSRKFVEVMTEYNRTQTDYRDRCKNRILRQLEITGRNTTDEELETMLEQDNPAVFTQGIIMETQQAKQTLADIEARHADIIKLETSIRELHDMFMDMAMLVESQGEMIDRIEYHVEHAVDYVQTATQDTKKALKYQSKARRVTLSVSRITSEIWLVPVTILNLGMINRMYEPIARESRPAPPRRPPYREQGELVDRIEHHVTQTTDYVDTGRTELIKASKWMARARKVNKGNLPAMQYYR</sequence>
<dbReference type="EMBL" id="CM046105">
    <property type="protein sequence ID" value="KAI8434771.1"/>
    <property type="molecule type" value="Genomic_DNA"/>
</dbReference>
<organism evidence="1 2">
    <name type="scientific">Choristoneura fumiferana</name>
    <name type="common">Spruce budworm moth</name>
    <name type="synonym">Archips fumiferana</name>
    <dbReference type="NCBI Taxonomy" id="7141"/>
    <lineage>
        <taxon>Eukaryota</taxon>
        <taxon>Metazoa</taxon>
        <taxon>Ecdysozoa</taxon>
        <taxon>Arthropoda</taxon>
        <taxon>Hexapoda</taxon>
        <taxon>Insecta</taxon>
        <taxon>Pterygota</taxon>
        <taxon>Neoptera</taxon>
        <taxon>Endopterygota</taxon>
        <taxon>Lepidoptera</taxon>
        <taxon>Glossata</taxon>
        <taxon>Ditrysia</taxon>
        <taxon>Tortricoidea</taxon>
        <taxon>Tortricidae</taxon>
        <taxon>Tortricinae</taxon>
        <taxon>Choristoneura</taxon>
    </lineage>
</organism>
<dbReference type="Proteomes" id="UP001064048">
    <property type="component" value="Chromosome 5"/>
</dbReference>
<keyword evidence="2" id="KW-1185">Reference proteome</keyword>
<reference evidence="1 2" key="1">
    <citation type="journal article" date="2022" name="Genome Biol. Evol.">
        <title>The Spruce Budworm Genome: Reconstructing the Evolutionary History of Antifreeze Proteins.</title>
        <authorList>
            <person name="Beliveau C."/>
            <person name="Gagne P."/>
            <person name="Picq S."/>
            <person name="Vernygora O."/>
            <person name="Keeling C.I."/>
            <person name="Pinkney K."/>
            <person name="Doucet D."/>
            <person name="Wen F."/>
            <person name="Johnston J.S."/>
            <person name="Maaroufi H."/>
            <person name="Boyle B."/>
            <person name="Laroche J."/>
            <person name="Dewar K."/>
            <person name="Juretic N."/>
            <person name="Blackburn G."/>
            <person name="Nisole A."/>
            <person name="Brunet B."/>
            <person name="Brandao M."/>
            <person name="Lumley L."/>
            <person name="Duan J."/>
            <person name="Quan G."/>
            <person name="Lucarotti C.J."/>
            <person name="Roe A.D."/>
            <person name="Sperling F.A.H."/>
            <person name="Levesque R.C."/>
            <person name="Cusson M."/>
        </authorList>
    </citation>
    <scope>NUCLEOTIDE SEQUENCE [LARGE SCALE GENOMIC DNA]</scope>
    <source>
        <strain evidence="1">Glfc:IPQL:Cfum</strain>
    </source>
</reference>
<evidence type="ECO:0000313" key="2">
    <source>
        <dbReference type="Proteomes" id="UP001064048"/>
    </source>
</evidence>
<comment type="caution">
    <text evidence="1">The sequence shown here is derived from an EMBL/GenBank/DDBJ whole genome shotgun (WGS) entry which is preliminary data.</text>
</comment>
<protein>
    <submittedName>
        <fullName evidence="1">Uncharacterized protein</fullName>
    </submittedName>
</protein>